<protein>
    <recommendedName>
        <fullName evidence="2">FHA domain-containing protein</fullName>
    </recommendedName>
</protein>
<keyword evidence="4" id="KW-1185">Reference proteome</keyword>
<feature type="domain" description="FHA" evidence="2">
    <location>
        <begin position="346"/>
        <end position="409"/>
    </location>
</feature>
<dbReference type="InterPro" id="IPR007111">
    <property type="entry name" value="NACHT_NTPase"/>
</dbReference>
<dbReference type="Pfam" id="PF05729">
    <property type="entry name" value="NACHT"/>
    <property type="match status" value="1"/>
</dbReference>
<dbReference type="PANTHER" id="PTHR47691:SF3">
    <property type="entry name" value="HTH-TYPE TRANSCRIPTIONAL REGULATOR RV0890C-RELATED"/>
    <property type="match status" value="1"/>
</dbReference>
<sequence length="960" mass="105123">MDSSTHANGRRKRVLDDFEAHSFLPMTESHPRATLSMSMGEMETGGGARASFHSGDFYADVHSGIQSNMAKSRRLAGAETNAMVMSSFERDVLAPLATSALTAASYSTDVLRKTGTSRPTSPSARMASFSTSHLDHFRMDGVVGEQKENKARVMKPVAKRSLHASTMSTPKLQPALPALSQFLSPNDPPRPESSRERNIFAAAFGRASFSTEASYPSWRAASIPKREIPSPALPISNNQPVVRHSSRGASRMNNRMESASDEVSSDEEFSMENEISLSQDKLNNLSVHDIEDHLLDDQEEQEKEKESGLFITLVEAFACKLKDQEAKALKDNGVFSIWLTRQPSPIVVGRDHFYAVFGDKIHGAETFHLSRRHCLFHVSQIPTDGSTEEFKVTVENTSTNGLEVNGRAMKHGERRQLHEGDVITLLKIRKHGEDISLAYVLSNQSSTSRIARNKLTKNQDKQRPNNQSEADSSAFSAEKKGGSQGLDRSHPKSHLNLRSLCFPRISMDVLIADPFTTSTSVQPSQRGPRDELTTMLSAFASIDRLKVVYECATKEVLLQQMKKSANILIYAGGAKENSVLVEDQSGMASSVTTCEISTCVTEGDCSAKLVIVYAKATAAAQIFVDTGIPHVIFVNSANKYRSVATRYLRALIACLLKGSPIQRSHMIARQTASGLTDSTTSGGEVMCEILPATQNHDVVVGTLPQSENRRPIVKSCLASLNVFLIPTLTPHFMAREGSIAEVIGALRRNRVQVCSIAGDKGIGKSSVAIYVAKYATDRRWYKYGVHYIDVEAELSASIDKSAPSQSDFRKAVLKLQGDAEELIQHLASDSAESSSLLLVLDGCDMISPAQIRDYVVKMVQTYPGVQILLTMRDAVKTNLHSQVVEEHAVAIGELSPSDAAALFMTMARGSLDAERVRTVLPSGSAERIEKHPALMRQKGNPLFIAELVRDLKQNTLEDLV</sequence>
<evidence type="ECO:0000313" key="4">
    <source>
        <dbReference type="Proteomes" id="UP000794436"/>
    </source>
</evidence>
<dbReference type="PANTHER" id="PTHR47691">
    <property type="entry name" value="REGULATOR-RELATED"/>
    <property type="match status" value="1"/>
</dbReference>
<dbReference type="OrthoDB" id="69360at2759"/>
<accession>A0A8K1CNC3</accession>
<dbReference type="PROSITE" id="PS50006">
    <property type="entry name" value="FHA_DOMAIN"/>
    <property type="match status" value="1"/>
</dbReference>
<dbReference type="Proteomes" id="UP000794436">
    <property type="component" value="Unassembled WGS sequence"/>
</dbReference>
<comment type="caution">
    <text evidence="3">The sequence shown here is derived from an EMBL/GenBank/DDBJ whole genome shotgun (WGS) entry which is preliminary data.</text>
</comment>
<dbReference type="InterPro" id="IPR000253">
    <property type="entry name" value="FHA_dom"/>
</dbReference>
<evidence type="ECO:0000313" key="3">
    <source>
        <dbReference type="EMBL" id="TMW66063.1"/>
    </source>
</evidence>
<gene>
    <name evidence="3" type="ORF">Poli38472_003828</name>
</gene>
<dbReference type="AlphaFoldDB" id="A0A8K1CNC3"/>
<dbReference type="InterPro" id="IPR027417">
    <property type="entry name" value="P-loop_NTPase"/>
</dbReference>
<feature type="region of interest" description="Disordered" evidence="1">
    <location>
        <begin position="450"/>
        <end position="491"/>
    </location>
</feature>
<dbReference type="SUPFAM" id="SSF52540">
    <property type="entry name" value="P-loop containing nucleoside triphosphate hydrolases"/>
    <property type="match status" value="1"/>
</dbReference>
<evidence type="ECO:0000259" key="2">
    <source>
        <dbReference type="PROSITE" id="PS50006"/>
    </source>
</evidence>
<evidence type="ECO:0000256" key="1">
    <source>
        <dbReference type="SAM" id="MobiDB-lite"/>
    </source>
</evidence>
<proteinExistence type="predicted"/>
<feature type="region of interest" description="Disordered" evidence="1">
    <location>
        <begin position="230"/>
        <end position="266"/>
    </location>
</feature>
<dbReference type="Gene3D" id="3.40.50.300">
    <property type="entry name" value="P-loop containing nucleotide triphosphate hydrolases"/>
    <property type="match status" value="1"/>
</dbReference>
<name>A0A8K1CNC3_PYTOL</name>
<dbReference type="Gene3D" id="2.60.200.20">
    <property type="match status" value="1"/>
</dbReference>
<organism evidence="3 4">
    <name type="scientific">Pythium oligandrum</name>
    <name type="common">Mycoparasitic fungus</name>
    <dbReference type="NCBI Taxonomy" id="41045"/>
    <lineage>
        <taxon>Eukaryota</taxon>
        <taxon>Sar</taxon>
        <taxon>Stramenopiles</taxon>
        <taxon>Oomycota</taxon>
        <taxon>Peronosporomycetes</taxon>
        <taxon>Pythiales</taxon>
        <taxon>Pythiaceae</taxon>
        <taxon>Pythium</taxon>
    </lineage>
</organism>
<dbReference type="InterPro" id="IPR008984">
    <property type="entry name" value="SMAD_FHA_dom_sf"/>
</dbReference>
<dbReference type="Pfam" id="PF00498">
    <property type="entry name" value="FHA"/>
    <property type="match status" value="1"/>
</dbReference>
<dbReference type="EMBL" id="SPLM01000036">
    <property type="protein sequence ID" value="TMW66063.1"/>
    <property type="molecule type" value="Genomic_DNA"/>
</dbReference>
<dbReference type="SUPFAM" id="SSF49879">
    <property type="entry name" value="SMAD/FHA domain"/>
    <property type="match status" value="1"/>
</dbReference>
<reference evidence="3" key="1">
    <citation type="submission" date="2019-03" db="EMBL/GenBank/DDBJ databases">
        <title>Long read genome sequence of the mycoparasitic Pythium oligandrum ATCC 38472 isolated from sugarbeet rhizosphere.</title>
        <authorList>
            <person name="Gaulin E."/>
        </authorList>
    </citation>
    <scope>NUCLEOTIDE SEQUENCE</scope>
    <source>
        <strain evidence="3">ATCC 38472_TT</strain>
    </source>
</reference>
<feature type="compositionally biased region" description="Polar residues" evidence="1">
    <location>
        <begin position="464"/>
        <end position="475"/>
    </location>
</feature>